<feature type="compositionally biased region" description="Polar residues" evidence="1">
    <location>
        <begin position="50"/>
        <end position="61"/>
    </location>
</feature>
<dbReference type="EMBL" id="VSSQ01097613">
    <property type="protein sequence ID" value="MPN40902.1"/>
    <property type="molecule type" value="Genomic_DNA"/>
</dbReference>
<proteinExistence type="predicted"/>
<protein>
    <submittedName>
        <fullName evidence="2">Uncharacterized protein</fullName>
    </submittedName>
</protein>
<dbReference type="AlphaFoldDB" id="A0A645HR25"/>
<evidence type="ECO:0000313" key="2">
    <source>
        <dbReference type="EMBL" id="MPN40902.1"/>
    </source>
</evidence>
<comment type="caution">
    <text evidence="2">The sequence shown here is derived from an EMBL/GenBank/DDBJ whole genome shotgun (WGS) entry which is preliminary data.</text>
</comment>
<evidence type="ECO:0000256" key="1">
    <source>
        <dbReference type="SAM" id="MobiDB-lite"/>
    </source>
</evidence>
<sequence>MMRLSGIEQAMSAKDALRLETYGQTVDTEMNKQAVDLLPEIPDGAGTPSGRYSSQPNTSTKEYLKLQRMLNSLE</sequence>
<accession>A0A645HR25</accession>
<organism evidence="2">
    <name type="scientific">bioreactor metagenome</name>
    <dbReference type="NCBI Taxonomy" id="1076179"/>
    <lineage>
        <taxon>unclassified sequences</taxon>
        <taxon>metagenomes</taxon>
        <taxon>ecological metagenomes</taxon>
    </lineage>
</organism>
<name>A0A645HR25_9ZZZZ</name>
<gene>
    <name evidence="2" type="ORF">SDC9_188442</name>
</gene>
<reference evidence="2" key="1">
    <citation type="submission" date="2019-08" db="EMBL/GenBank/DDBJ databases">
        <authorList>
            <person name="Kucharzyk K."/>
            <person name="Murdoch R.W."/>
            <person name="Higgins S."/>
            <person name="Loffler F."/>
        </authorList>
    </citation>
    <scope>NUCLEOTIDE SEQUENCE</scope>
</reference>
<feature type="region of interest" description="Disordered" evidence="1">
    <location>
        <begin position="41"/>
        <end position="64"/>
    </location>
</feature>